<evidence type="ECO:0000256" key="1">
    <source>
        <dbReference type="SAM" id="MobiDB-lite"/>
    </source>
</evidence>
<dbReference type="Proteomes" id="UP000217838">
    <property type="component" value="Unassembled WGS sequence"/>
</dbReference>
<reference evidence="3" key="1">
    <citation type="submission" date="2017-08" db="EMBL/GenBank/DDBJ databases">
        <title>A dynamic microbial community with high functional redundancy inhabits the cold, oxic subseafloor aquifer.</title>
        <authorList>
            <person name="Tully B.J."/>
            <person name="Wheat C.G."/>
            <person name="Glazer B.T."/>
            <person name="Huber J.A."/>
        </authorList>
    </citation>
    <scope>NUCLEOTIDE SEQUENCE [LARGE SCALE GENOMIC DNA]</scope>
</reference>
<protein>
    <submittedName>
        <fullName evidence="2">Uncharacterized protein</fullName>
    </submittedName>
</protein>
<name>A0A2A4YGT0_UNCAE</name>
<sequence>MSTDLYKIGKQDHLALLLRDIPEDKSKPQGSLIGSAASKIWSATKFTAHATNQLVIKPARIALNAIGVGTKEVLTSRTTGLETLVAIPAIALSTRAIEHGQNCAIMNAARKTFFSDAESLITKFYSSRDWASFVTTGYWKELYKSLTEIKGAITADNCKEVLVRYASTHSKEDIEKLIEKVVSNDEYLQGIKEIDLTSYDGIVKHLKDNYFTFAAKGFSTEGLPDEIKSKFDQSAIEKFSSWFDDSILSPFTNAQCLRFEGYMDLATPFIVTLLALVTLRIGATVAYNVAGDIKDKYFLSEADKVSHSLKVMNRQLKHIEAAQEGIKSDVPKSLSKKQHRLSEASSTLALPSNRKMTKEEAKEVAWQMMKQEKINKTRRGQ</sequence>
<evidence type="ECO:0000313" key="3">
    <source>
        <dbReference type="Proteomes" id="UP000217838"/>
    </source>
</evidence>
<evidence type="ECO:0000313" key="2">
    <source>
        <dbReference type="EMBL" id="PCI93914.1"/>
    </source>
</evidence>
<dbReference type="AlphaFoldDB" id="A0A2A4YGT0"/>
<accession>A0A2A4YGT0</accession>
<proteinExistence type="predicted"/>
<comment type="caution">
    <text evidence="2">The sequence shown here is derived from an EMBL/GenBank/DDBJ whole genome shotgun (WGS) entry which is preliminary data.</text>
</comment>
<gene>
    <name evidence="2" type="ORF">COB11_04565</name>
</gene>
<feature type="region of interest" description="Disordered" evidence="1">
    <location>
        <begin position="330"/>
        <end position="356"/>
    </location>
</feature>
<organism evidence="2 3">
    <name type="scientific">Aerophobetes bacterium</name>
    <dbReference type="NCBI Taxonomy" id="2030807"/>
    <lineage>
        <taxon>Bacteria</taxon>
        <taxon>Candidatus Aerophobota</taxon>
    </lineage>
</organism>
<dbReference type="EMBL" id="NVUU01000049">
    <property type="protein sequence ID" value="PCI93914.1"/>
    <property type="molecule type" value="Genomic_DNA"/>
</dbReference>